<dbReference type="PANTHER" id="PTHR45138:SF9">
    <property type="entry name" value="DIGUANYLATE CYCLASE DGCM-RELATED"/>
    <property type="match status" value="1"/>
</dbReference>
<comment type="cofactor">
    <cofactor evidence="1">
        <name>Mg(2+)</name>
        <dbReference type="ChEBI" id="CHEBI:18420"/>
    </cofactor>
</comment>
<dbReference type="Proteomes" id="UP000243468">
    <property type="component" value="Unassembled WGS sequence"/>
</dbReference>
<evidence type="ECO:0000256" key="1">
    <source>
        <dbReference type="ARBA" id="ARBA00001946"/>
    </source>
</evidence>
<evidence type="ECO:0000313" key="6">
    <source>
        <dbReference type="EMBL" id="SDC75263.1"/>
    </source>
</evidence>
<keyword evidence="4" id="KW-0472">Membrane</keyword>
<feature type="transmembrane region" description="Helical" evidence="4">
    <location>
        <begin position="129"/>
        <end position="147"/>
    </location>
</feature>
<dbReference type="SUPFAM" id="SSF55073">
    <property type="entry name" value="Nucleotide cyclase"/>
    <property type="match status" value="1"/>
</dbReference>
<comment type="catalytic activity">
    <reaction evidence="3">
        <text>2 GTP = 3',3'-c-di-GMP + 2 diphosphate</text>
        <dbReference type="Rhea" id="RHEA:24898"/>
        <dbReference type="ChEBI" id="CHEBI:33019"/>
        <dbReference type="ChEBI" id="CHEBI:37565"/>
        <dbReference type="ChEBI" id="CHEBI:58805"/>
        <dbReference type="EC" id="2.7.7.65"/>
    </reaction>
</comment>
<organism evidence="6 7">
    <name type="scientific">Acinetobacter kookii</name>
    <dbReference type="NCBI Taxonomy" id="1226327"/>
    <lineage>
        <taxon>Bacteria</taxon>
        <taxon>Pseudomonadati</taxon>
        <taxon>Pseudomonadota</taxon>
        <taxon>Gammaproteobacteria</taxon>
        <taxon>Moraxellales</taxon>
        <taxon>Moraxellaceae</taxon>
        <taxon>Acinetobacter</taxon>
    </lineage>
</organism>
<protein>
    <recommendedName>
        <fullName evidence="2">diguanylate cyclase</fullName>
        <ecNumber evidence="2">2.7.7.65</ecNumber>
    </recommendedName>
</protein>
<dbReference type="PROSITE" id="PS50887">
    <property type="entry name" value="GGDEF"/>
    <property type="match status" value="1"/>
</dbReference>
<dbReference type="STRING" id="1226327.SAMN05421732_11269"/>
<dbReference type="PANTHER" id="PTHR45138">
    <property type="entry name" value="REGULATORY COMPONENTS OF SENSORY TRANSDUCTION SYSTEM"/>
    <property type="match status" value="1"/>
</dbReference>
<dbReference type="InterPro" id="IPR043128">
    <property type="entry name" value="Rev_trsase/Diguanyl_cyclase"/>
</dbReference>
<dbReference type="FunFam" id="3.30.70.270:FF:000001">
    <property type="entry name" value="Diguanylate cyclase domain protein"/>
    <property type="match status" value="1"/>
</dbReference>
<evidence type="ECO:0000259" key="5">
    <source>
        <dbReference type="PROSITE" id="PS50887"/>
    </source>
</evidence>
<evidence type="ECO:0000256" key="3">
    <source>
        <dbReference type="ARBA" id="ARBA00034247"/>
    </source>
</evidence>
<proteinExistence type="predicted"/>
<dbReference type="SMART" id="SM00267">
    <property type="entry name" value="GGDEF"/>
    <property type="match status" value="1"/>
</dbReference>
<dbReference type="InterPro" id="IPR029787">
    <property type="entry name" value="Nucleotide_cyclase"/>
</dbReference>
<dbReference type="EC" id="2.7.7.65" evidence="2"/>
<dbReference type="AlphaFoldDB" id="A0A1G6P518"/>
<feature type="transmembrane region" description="Helical" evidence="4">
    <location>
        <begin position="191"/>
        <end position="216"/>
    </location>
</feature>
<feature type="transmembrane region" description="Helical" evidence="4">
    <location>
        <begin position="76"/>
        <end position="93"/>
    </location>
</feature>
<dbReference type="GO" id="GO:0052621">
    <property type="term" value="F:diguanylate cyclase activity"/>
    <property type="evidence" value="ECO:0007669"/>
    <property type="project" value="UniProtKB-EC"/>
</dbReference>
<name>A0A1G6P518_9GAMM</name>
<dbReference type="OrthoDB" id="9812260at2"/>
<dbReference type="Pfam" id="PF00990">
    <property type="entry name" value="GGDEF"/>
    <property type="match status" value="1"/>
</dbReference>
<dbReference type="InterPro" id="IPR000160">
    <property type="entry name" value="GGDEF_dom"/>
</dbReference>
<accession>A0A1G6P518</accession>
<evidence type="ECO:0000256" key="2">
    <source>
        <dbReference type="ARBA" id="ARBA00012528"/>
    </source>
</evidence>
<dbReference type="CDD" id="cd01949">
    <property type="entry name" value="GGDEF"/>
    <property type="match status" value="1"/>
</dbReference>
<feature type="transmembrane region" description="Helical" evidence="4">
    <location>
        <begin position="152"/>
        <end position="171"/>
    </location>
</feature>
<keyword evidence="4" id="KW-0812">Transmembrane</keyword>
<dbReference type="EMBL" id="FMYO01000012">
    <property type="protein sequence ID" value="SDC75263.1"/>
    <property type="molecule type" value="Genomic_DNA"/>
</dbReference>
<evidence type="ECO:0000256" key="4">
    <source>
        <dbReference type="SAM" id="Phobius"/>
    </source>
</evidence>
<gene>
    <name evidence="6" type="ORF">SAMN05421732_11269</name>
</gene>
<reference evidence="7" key="1">
    <citation type="submission" date="2016-09" db="EMBL/GenBank/DDBJ databases">
        <authorList>
            <person name="Varghese N."/>
            <person name="Submissions S."/>
        </authorList>
    </citation>
    <scope>NUCLEOTIDE SEQUENCE [LARGE SCALE GENOMIC DNA]</scope>
    <source>
        <strain evidence="7">ANC 4667</strain>
    </source>
</reference>
<keyword evidence="7" id="KW-1185">Reference proteome</keyword>
<dbReference type="InterPro" id="IPR050469">
    <property type="entry name" value="Diguanylate_Cyclase"/>
</dbReference>
<sequence length="399" mass="45483">MKPIFSPKHIISFKEKIAKYLLEDGGVMNWSVLNKCILMLILGSSVHLIWIIWKVLVLLSPEVWPWVNLPLLRLQLKMNILMLTIFIGLIYACSIWRKKAWVKQYLPYISVGALVISLCRDGYVVGVLSPATMITYMCLLTVGLVLFKRKIVYCALIPATLFLLVCGYLSLQGQISYGPLFHLDTLPYQNMFWVLSMMYFIVPILITCLILFEILLSQWRHREKLIQHLSQVDPLTNALNRRSINYVLEKLERKPSTSYALVLIDLDHFKRINDQYGHDKGDETLIQVSQVLSQIIRDSDVVGRFGGEEFILILNHSSLEQAQIIAERCRQAIQQLHLCSDSGQIIPVTASFGIALSSHSLNSQQLLSQADKALYAAKANGRNQVKCYQAELFTEPKPC</sequence>
<keyword evidence="4" id="KW-1133">Transmembrane helix</keyword>
<dbReference type="Gene3D" id="3.30.70.270">
    <property type="match status" value="1"/>
</dbReference>
<feature type="domain" description="GGDEF" evidence="5">
    <location>
        <begin position="257"/>
        <end position="390"/>
    </location>
</feature>
<dbReference type="NCBIfam" id="TIGR00254">
    <property type="entry name" value="GGDEF"/>
    <property type="match status" value="1"/>
</dbReference>
<evidence type="ECO:0000313" key="7">
    <source>
        <dbReference type="Proteomes" id="UP000243468"/>
    </source>
</evidence>
<feature type="transmembrane region" description="Helical" evidence="4">
    <location>
        <begin position="36"/>
        <end position="56"/>
    </location>
</feature>
<feature type="transmembrane region" description="Helical" evidence="4">
    <location>
        <begin position="105"/>
        <end position="123"/>
    </location>
</feature>
<dbReference type="RefSeq" id="WP_092820677.1">
    <property type="nucleotide sequence ID" value="NZ_BAABKJ010000003.1"/>
</dbReference>